<dbReference type="Proteomes" id="UP000032142">
    <property type="component" value="Unassembled WGS sequence"/>
</dbReference>
<evidence type="ECO:0000313" key="1">
    <source>
        <dbReference type="EMBL" id="KHG14211.1"/>
    </source>
</evidence>
<reference evidence="2" key="1">
    <citation type="submission" date="2014-09" db="EMBL/GenBank/DDBJ databases">
        <authorList>
            <person name="Mudge J."/>
            <person name="Ramaraj T."/>
            <person name="Lindquist I.E."/>
            <person name="Bharti A.K."/>
            <person name="Sundararajan A."/>
            <person name="Cameron C.T."/>
            <person name="Woodward J.E."/>
            <person name="May G.D."/>
            <person name="Brubaker C."/>
            <person name="Broadhvest J."/>
            <person name="Wilkins T.A."/>
        </authorList>
    </citation>
    <scope>NUCLEOTIDE SEQUENCE</scope>
    <source>
        <strain evidence="2">cv. AKA8401</strain>
    </source>
</reference>
<dbReference type="EMBL" id="KN401108">
    <property type="protein sequence ID" value="KHG14211.1"/>
    <property type="molecule type" value="Genomic_DNA"/>
</dbReference>
<gene>
    <name evidence="1" type="ORF">F383_17359</name>
</gene>
<dbReference type="AlphaFoldDB" id="A0A0B0NSZ7"/>
<proteinExistence type="predicted"/>
<keyword evidence="2" id="KW-1185">Reference proteome</keyword>
<evidence type="ECO:0000313" key="2">
    <source>
        <dbReference type="Proteomes" id="UP000032142"/>
    </source>
</evidence>
<sequence>MGNQHDLDFLIRACHTAMSLWQDRSTNYMGRLHACAYSIALTMGVSHGGAPTEPKYSPICIRPILRALRHAKAYLNT</sequence>
<protein>
    <submittedName>
        <fullName evidence="1">Uncharacterized protein</fullName>
    </submittedName>
</protein>
<accession>A0A0B0NSZ7</accession>
<name>A0A0B0NSZ7_GOSAR</name>
<organism evidence="1 2">
    <name type="scientific">Gossypium arboreum</name>
    <name type="common">Tree cotton</name>
    <name type="synonym">Gossypium nanking</name>
    <dbReference type="NCBI Taxonomy" id="29729"/>
    <lineage>
        <taxon>Eukaryota</taxon>
        <taxon>Viridiplantae</taxon>
        <taxon>Streptophyta</taxon>
        <taxon>Embryophyta</taxon>
        <taxon>Tracheophyta</taxon>
        <taxon>Spermatophyta</taxon>
        <taxon>Magnoliopsida</taxon>
        <taxon>eudicotyledons</taxon>
        <taxon>Gunneridae</taxon>
        <taxon>Pentapetalae</taxon>
        <taxon>rosids</taxon>
        <taxon>malvids</taxon>
        <taxon>Malvales</taxon>
        <taxon>Malvaceae</taxon>
        <taxon>Malvoideae</taxon>
        <taxon>Gossypium</taxon>
    </lineage>
</organism>